<dbReference type="PROSITE" id="PS51886">
    <property type="entry name" value="TLDC"/>
    <property type="match status" value="1"/>
</dbReference>
<dbReference type="EMBL" id="VJMJ01000130">
    <property type="protein sequence ID" value="KAF0732667.1"/>
    <property type="molecule type" value="Genomic_DNA"/>
</dbReference>
<evidence type="ECO:0000259" key="1">
    <source>
        <dbReference type="PROSITE" id="PS51886"/>
    </source>
</evidence>
<dbReference type="SMART" id="SM00584">
    <property type="entry name" value="TLDc"/>
    <property type="match status" value="1"/>
</dbReference>
<evidence type="ECO:0000313" key="2">
    <source>
        <dbReference type="EMBL" id="KAF0732667.1"/>
    </source>
</evidence>
<feature type="domain" description="TLDc" evidence="1">
    <location>
        <begin position="300"/>
        <end position="458"/>
    </location>
</feature>
<dbReference type="Proteomes" id="UP000481153">
    <property type="component" value="Unassembled WGS sequence"/>
</dbReference>
<proteinExistence type="predicted"/>
<dbReference type="InterPro" id="IPR006571">
    <property type="entry name" value="TLDc_dom"/>
</dbReference>
<dbReference type="Pfam" id="PF07534">
    <property type="entry name" value="TLD"/>
    <property type="match status" value="1"/>
</dbReference>
<gene>
    <name evidence="2" type="ORF">Ae201684_010374</name>
</gene>
<comment type="caution">
    <text evidence="2">The sequence shown here is derived from an EMBL/GenBank/DDBJ whole genome shotgun (WGS) entry which is preliminary data.</text>
</comment>
<sequence>MLNPQRIQSHGKPEVTLTFTKKPLGIGLVPSTQLYGAWEVGHAPKEFPELEIGDVLLAVNENASVNRMDVSSFRAFIARLPCPLTITFRKPRLYGHCDSHTTATALFPQSFEYTQFMRGSTRHGRASALQWKQSLAHEDSKTKLPAKGYSSIGDIVYTFKSKAIGIEFAPSTRLYGSLEIESIDSKDVEAILHPGDVLLALNDSVAAKWTHSDLEHHLQTTTAPFKMTFRNPRLHLQYLRRHFEAPNLASTSVSRAMFPATNEYKKLQSTGPEVASRNEWHTAHAKLRQNNWLAYYDKSVILKKNHVHILSAALPPHVQCSNWKLLFTTQSHGFNMTTFYHRTQDKGPTIVAIKDSTGQVFGAFSPSSLRHTRQVYGNGRTFVFKHSTIYSWSGIDTNFIYGGPNRSIIWGGGTSGLALCLELDEGRGFTQPCLTFDSPPLTEPPEFECWAVEVWGFEGLKV</sequence>
<organism evidence="2 3">
    <name type="scientific">Aphanomyces euteiches</name>
    <dbReference type="NCBI Taxonomy" id="100861"/>
    <lineage>
        <taxon>Eukaryota</taxon>
        <taxon>Sar</taxon>
        <taxon>Stramenopiles</taxon>
        <taxon>Oomycota</taxon>
        <taxon>Saprolegniomycetes</taxon>
        <taxon>Saprolegniales</taxon>
        <taxon>Verrucalvaceae</taxon>
        <taxon>Aphanomyces</taxon>
    </lineage>
</organism>
<keyword evidence="3" id="KW-1185">Reference proteome</keyword>
<protein>
    <recommendedName>
        <fullName evidence="1">TLDc domain-containing protein</fullName>
    </recommendedName>
</protein>
<reference evidence="2 3" key="1">
    <citation type="submission" date="2019-07" db="EMBL/GenBank/DDBJ databases">
        <title>Genomics analysis of Aphanomyces spp. identifies a new class of oomycete effector associated with host adaptation.</title>
        <authorList>
            <person name="Gaulin E."/>
        </authorList>
    </citation>
    <scope>NUCLEOTIDE SEQUENCE [LARGE SCALE GENOMIC DNA]</scope>
    <source>
        <strain evidence="2 3">ATCC 201684</strain>
    </source>
</reference>
<dbReference type="PANTHER" id="PTHR23354">
    <property type="entry name" value="NUCLEOLAR PROTEIN 7/ESTROGEN RECEPTOR COACTIVATOR-RELATED"/>
    <property type="match status" value="1"/>
</dbReference>
<evidence type="ECO:0000313" key="3">
    <source>
        <dbReference type="Proteomes" id="UP000481153"/>
    </source>
</evidence>
<dbReference type="AlphaFoldDB" id="A0A6G0WYI7"/>
<accession>A0A6G0WYI7</accession>
<name>A0A6G0WYI7_9STRA</name>
<dbReference type="VEuPathDB" id="FungiDB:AeMF1_020155"/>